<dbReference type="SUPFAM" id="SSF52540">
    <property type="entry name" value="P-loop containing nucleoside triphosphate hydrolases"/>
    <property type="match status" value="1"/>
</dbReference>
<gene>
    <name evidence="6" type="ORF">CBRE1094_LOCUS17816</name>
</gene>
<dbReference type="EMBL" id="HBGU01032662">
    <property type="protein sequence ID" value="CAD9455905.1"/>
    <property type="molecule type" value="Transcribed_RNA"/>
</dbReference>
<evidence type="ECO:0000256" key="4">
    <source>
        <dbReference type="SAM" id="MobiDB-lite"/>
    </source>
</evidence>
<feature type="compositionally biased region" description="Basic and acidic residues" evidence="4">
    <location>
        <begin position="424"/>
        <end position="456"/>
    </location>
</feature>
<feature type="region of interest" description="Disordered" evidence="4">
    <location>
        <begin position="424"/>
        <end position="489"/>
    </location>
</feature>
<dbReference type="InterPro" id="IPR003959">
    <property type="entry name" value="ATPase_AAA_core"/>
</dbReference>
<dbReference type="Gene3D" id="3.40.50.300">
    <property type="entry name" value="P-loop containing nucleotide triphosphate hydrolases"/>
    <property type="match status" value="1"/>
</dbReference>
<dbReference type="SMART" id="SM00382">
    <property type="entry name" value="AAA"/>
    <property type="match status" value="1"/>
</dbReference>
<keyword evidence="2" id="KW-0547">Nucleotide-binding</keyword>
<sequence>MCKAPSLQQQYEASTQPLHRSLLWRDAPASDDAMLKARIPDDANVSAELRDGSEIYSLICDHIAKGGTAHSFTLDVGSSKCAGHFKGRCSRTTAREASLALGLGCFRVPWQAEEIHALHQTLGAPVGTGCGVDIFKTLVLYATSADLIKNFVDDVLEKADRTKANTFTVYRWHCKYSYWQRDQQATARPIESVVLPRETKQRIVTDLEEFEEEETQAWYESHGIPYKRSYLFYGVPGSGKTSLIQALAGKHRRNVCYLSPTHPEMTDDSIKSAVQKAPSRSILILEDVDALFSKERKKKIEQSPLTFSGLLNALDGVGGSEGQVFILTTNLRDELDPALIRNGRVDLHVHFGHAEVEQMRGLYREFYPAATAEQAAAFEAALVTSLGDEKVSMAALQHFFILQRKASADKAIANVKLVVEEVERRKNDEAAKEEKKLEDKATKGGDEGAKRDSEGKEEGEDEEEEASASGVNVHVHLHSASKAKGKKKA</sequence>
<dbReference type="InterPro" id="IPR050747">
    <property type="entry name" value="Mitochondrial_chaperone_BCS1"/>
</dbReference>
<dbReference type="InterPro" id="IPR057495">
    <property type="entry name" value="AAA_lid_BCS1"/>
</dbReference>
<reference evidence="6" key="1">
    <citation type="submission" date="2021-01" db="EMBL/GenBank/DDBJ databases">
        <authorList>
            <person name="Corre E."/>
            <person name="Pelletier E."/>
            <person name="Niang G."/>
            <person name="Scheremetjew M."/>
            <person name="Finn R."/>
            <person name="Kale V."/>
            <person name="Holt S."/>
            <person name="Cochrane G."/>
            <person name="Meng A."/>
            <person name="Brown T."/>
            <person name="Cohen L."/>
        </authorList>
    </citation>
    <scope>NUCLEOTIDE SEQUENCE</scope>
    <source>
        <strain evidence="6">UTEX LB 985</strain>
    </source>
</reference>
<evidence type="ECO:0000256" key="3">
    <source>
        <dbReference type="ARBA" id="ARBA00022840"/>
    </source>
</evidence>
<feature type="compositionally biased region" description="Basic residues" evidence="4">
    <location>
        <begin position="475"/>
        <end position="489"/>
    </location>
</feature>
<feature type="domain" description="AAA+ ATPase" evidence="5">
    <location>
        <begin position="226"/>
        <end position="355"/>
    </location>
</feature>
<dbReference type="GO" id="GO:0016887">
    <property type="term" value="F:ATP hydrolysis activity"/>
    <property type="evidence" value="ECO:0007669"/>
    <property type="project" value="InterPro"/>
</dbReference>
<evidence type="ECO:0000256" key="2">
    <source>
        <dbReference type="ARBA" id="ARBA00022741"/>
    </source>
</evidence>
<feature type="compositionally biased region" description="Acidic residues" evidence="4">
    <location>
        <begin position="457"/>
        <end position="466"/>
    </location>
</feature>
<comment type="similarity">
    <text evidence="1">Belongs to the AAA ATPase family. BCS1 subfamily.</text>
</comment>
<dbReference type="PANTHER" id="PTHR23070">
    <property type="entry name" value="BCS1 AAA-TYPE ATPASE"/>
    <property type="match status" value="1"/>
</dbReference>
<dbReference type="Pfam" id="PF25426">
    <property type="entry name" value="AAA_lid_BCS1"/>
    <property type="match status" value="1"/>
</dbReference>
<dbReference type="InterPro" id="IPR003593">
    <property type="entry name" value="AAA+_ATPase"/>
</dbReference>
<dbReference type="AlphaFoldDB" id="A0A7S2DIS1"/>
<dbReference type="Pfam" id="PF00004">
    <property type="entry name" value="AAA"/>
    <property type="match status" value="1"/>
</dbReference>
<protein>
    <recommendedName>
        <fullName evidence="5">AAA+ ATPase domain-containing protein</fullName>
    </recommendedName>
</protein>
<name>A0A7S2DIS1_9EUKA</name>
<evidence type="ECO:0000313" key="6">
    <source>
        <dbReference type="EMBL" id="CAD9455905.1"/>
    </source>
</evidence>
<proteinExistence type="inferred from homology"/>
<evidence type="ECO:0000259" key="5">
    <source>
        <dbReference type="SMART" id="SM00382"/>
    </source>
</evidence>
<dbReference type="GO" id="GO:0005524">
    <property type="term" value="F:ATP binding"/>
    <property type="evidence" value="ECO:0007669"/>
    <property type="project" value="UniProtKB-KW"/>
</dbReference>
<dbReference type="InterPro" id="IPR027417">
    <property type="entry name" value="P-loop_NTPase"/>
</dbReference>
<organism evidence="6">
    <name type="scientific">Haptolina brevifila</name>
    <dbReference type="NCBI Taxonomy" id="156173"/>
    <lineage>
        <taxon>Eukaryota</taxon>
        <taxon>Haptista</taxon>
        <taxon>Haptophyta</taxon>
        <taxon>Prymnesiophyceae</taxon>
        <taxon>Prymnesiales</taxon>
        <taxon>Prymnesiaceae</taxon>
        <taxon>Haptolina</taxon>
    </lineage>
</organism>
<evidence type="ECO:0000256" key="1">
    <source>
        <dbReference type="ARBA" id="ARBA00007448"/>
    </source>
</evidence>
<accession>A0A7S2DIS1</accession>
<keyword evidence="3" id="KW-0067">ATP-binding</keyword>